<protein>
    <submittedName>
        <fullName evidence="1">Uncharacterized protein</fullName>
    </submittedName>
</protein>
<name>A0A853AN19_9PSEU</name>
<reference evidence="1 2" key="1">
    <citation type="submission" date="2020-07" db="EMBL/GenBank/DDBJ databases">
        <title>Sequencing the genomes of 1000 actinobacteria strains.</title>
        <authorList>
            <person name="Klenk H.-P."/>
        </authorList>
    </citation>
    <scope>NUCLEOTIDE SEQUENCE [LARGE SCALE GENOMIC DNA]</scope>
    <source>
        <strain evidence="1 2">DSM 44065</strain>
    </source>
</reference>
<dbReference type="AlphaFoldDB" id="A0A853AN19"/>
<evidence type="ECO:0000313" key="2">
    <source>
        <dbReference type="Proteomes" id="UP000587002"/>
    </source>
</evidence>
<keyword evidence="2" id="KW-1185">Reference proteome</keyword>
<dbReference type="Proteomes" id="UP000587002">
    <property type="component" value="Unassembled WGS sequence"/>
</dbReference>
<proteinExistence type="predicted"/>
<accession>A0A853AN19</accession>
<sequence>MNDTSPGTAESTTGVDPEVVVVGEKVVVTMAAGPLGR</sequence>
<dbReference type="EMBL" id="JACCFJ010000001">
    <property type="protein sequence ID" value="NYI81387.1"/>
    <property type="molecule type" value="Genomic_DNA"/>
</dbReference>
<comment type="caution">
    <text evidence="1">The sequence shown here is derived from an EMBL/GenBank/DDBJ whole genome shotgun (WGS) entry which is preliminary data.</text>
</comment>
<evidence type="ECO:0000313" key="1">
    <source>
        <dbReference type="EMBL" id="NYI81387.1"/>
    </source>
</evidence>
<organism evidence="1 2">
    <name type="scientific">Saccharopolyspora hordei</name>
    <dbReference type="NCBI Taxonomy" id="1838"/>
    <lineage>
        <taxon>Bacteria</taxon>
        <taxon>Bacillati</taxon>
        <taxon>Actinomycetota</taxon>
        <taxon>Actinomycetes</taxon>
        <taxon>Pseudonocardiales</taxon>
        <taxon>Pseudonocardiaceae</taxon>
        <taxon>Saccharopolyspora</taxon>
    </lineage>
</organism>
<gene>
    <name evidence="1" type="ORF">HNR68_000017</name>
</gene>